<dbReference type="RefSeq" id="WP_269886005.1">
    <property type="nucleotide sequence ID" value="NZ_JAQAGZ010000039.1"/>
</dbReference>
<organism evidence="2 3">
    <name type="scientific">Paenibacillus gyeongsangnamensis</name>
    <dbReference type="NCBI Taxonomy" id="3388067"/>
    <lineage>
        <taxon>Bacteria</taxon>
        <taxon>Bacillati</taxon>
        <taxon>Bacillota</taxon>
        <taxon>Bacilli</taxon>
        <taxon>Bacillales</taxon>
        <taxon>Paenibacillaceae</taxon>
        <taxon>Paenibacillus</taxon>
    </lineage>
</organism>
<keyword evidence="3" id="KW-1185">Reference proteome</keyword>
<dbReference type="EMBL" id="JAQAGZ010000039">
    <property type="protein sequence ID" value="MCZ8517479.1"/>
    <property type="molecule type" value="Genomic_DNA"/>
</dbReference>
<evidence type="ECO:0000256" key="1">
    <source>
        <dbReference type="SAM" id="MobiDB-lite"/>
    </source>
</evidence>
<protein>
    <submittedName>
        <fullName evidence="2">Uncharacterized protein</fullName>
    </submittedName>
</protein>
<dbReference type="Proteomes" id="UP001527882">
    <property type="component" value="Unassembled WGS sequence"/>
</dbReference>
<name>A0ABT4QKS4_9BACL</name>
<gene>
    <name evidence="2" type="ORF">O9H85_35105</name>
</gene>
<proteinExistence type="predicted"/>
<evidence type="ECO:0000313" key="2">
    <source>
        <dbReference type="EMBL" id="MCZ8517479.1"/>
    </source>
</evidence>
<reference evidence="2 3" key="1">
    <citation type="submission" date="2022-12" db="EMBL/GenBank/DDBJ databases">
        <title>Draft genome sequence of Paenibacillus sp. dW9.</title>
        <authorList>
            <person name="Choi E.-W."/>
            <person name="Kim D.-U."/>
        </authorList>
    </citation>
    <scope>NUCLEOTIDE SEQUENCE [LARGE SCALE GENOMIC DNA]</scope>
    <source>
        <strain evidence="3">dW9</strain>
    </source>
</reference>
<feature type="region of interest" description="Disordered" evidence="1">
    <location>
        <begin position="1"/>
        <end position="24"/>
    </location>
</feature>
<sequence length="81" mass="9012">MHQYENGNLPTAEADDSLSTESRQSNKSILKLYFLRTAADYRNTYSRRGHGLTGCLRLIGKTALSAVFSRECAAEVNICLL</sequence>
<evidence type="ECO:0000313" key="3">
    <source>
        <dbReference type="Proteomes" id="UP001527882"/>
    </source>
</evidence>
<comment type="caution">
    <text evidence="2">The sequence shown here is derived from an EMBL/GenBank/DDBJ whole genome shotgun (WGS) entry which is preliminary data.</text>
</comment>
<accession>A0ABT4QKS4</accession>